<dbReference type="AlphaFoldDB" id="A0A367FR90"/>
<dbReference type="EMBL" id="QOIL01000002">
    <property type="protein sequence ID" value="RCG32744.1"/>
    <property type="molecule type" value="Genomic_DNA"/>
</dbReference>
<evidence type="ECO:0000313" key="3">
    <source>
        <dbReference type="Proteomes" id="UP000253094"/>
    </source>
</evidence>
<dbReference type="Pfam" id="PF00270">
    <property type="entry name" value="DEAD"/>
    <property type="match status" value="1"/>
</dbReference>
<gene>
    <name evidence="2" type="ORF">DQ384_04515</name>
</gene>
<dbReference type="GO" id="GO:0036297">
    <property type="term" value="P:interstrand cross-link repair"/>
    <property type="evidence" value="ECO:0007669"/>
    <property type="project" value="TreeGrafter"/>
</dbReference>
<reference evidence="2 3" key="1">
    <citation type="submission" date="2018-06" db="EMBL/GenBank/DDBJ databases">
        <title>Sphaerisporangium craniellae sp. nov., isolated from a marine sponge in the South China Sea.</title>
        <authorList>
            <person name="Li L."/>
        </authorList>
    </citation>
    <scope>NUCLEOTIDE SEQUENCE [LARGE SCALE GENOMIC DNA]</scope>
    <source>
        <strain evidence="2 3">CCTCC AA 208026</strain>
    </source>
</reference>
<dbReference type="GO" id="GO:0043138">
    <property type="term" value="F:3'-5' DNA helicase activity"/>
    <property type="evidence" value="ECO:0007669"/>
    <property type="project" value="TreeGrafter"/>
</dbReference>
<dbReference type="InterPro" id="IPR011545">
    <property type="entry name" value="DEAD/DEAH_box_helicase_dom"/>
</dbReference>
<dbReference type="OrthoDB" id="3197455at2"/>
<feature type="domain" description="DEAD/DEAH-box helicase" evidence="1">
    <location>
        <begin position="113"/>
        <end position="152"/>
    </location>
</feature>
<dbReference type="SUPFAM" id="SSF52540">
    <property type="entry name" value="P-loop containing nucleoside triphosphate hydrolases"/>
    <property type="match status" value="1"/>
</dbReference>
<dbReference type="PANTHER" id="PTHR47957">
    <property type="entry name" value="ATP-DEPENDENT HELICASE HRQ1"/>
    <property type="match status" value="1"/>
</dbReference>
<sequence>MDRREDREVVAPEIGDSMSGLDVTRTFEALRDAYLRYYDTAFRIRDPRLRAERRALLNVPGGMYAEPYVEVRPEYATTGRSLSESVTRASGAEELADFAEVGLLGVGPELYTHQERALVSALIPGRNVVVTAGTGSGKTEAFLLPIISDLLKESRSWEGTPGKAERWWQRRRACIWL</sequence>
<organism evidence="2 3">
    <name type="scientific">Sphaerisporangium album</name>
    <dbReference type="NCBI Taxonomy" id="509200"/>
    <lineage>
        <taxon>Bacteria</taxon>
        <taxon>Bacillati</taxon>
        <taxon>Actinomycetota</taxon>
        <taxon>Actinomycetes</taxon>
        <taxon>Streptosporangiales</taxon>
        <taxon>Streptosporangiaceae</taxon>
        <taxon>Sphaerisporangium</taxon>
    </lineage>
</organism>
<dbReference type="GO" id="GO:0005524">
    <property type="term" value="F:ATP binding"/>
    <property type="evidence" value="ECO:0007669"/>
    <property type="project" value="InterPro"/>
</dbReference>
<keyword evidence="3" id="KW-1185">Reference proteome</keyword>
<name>A0A367FR90_9ACTN</name>
<comment type="caution">
    <text evidence="2">The sequence shown here is derived from an EMBL/GenBank/DDBJ whole genome shotgun (WGS) entry which is preliminary data.</text>
</comment>
<evidence type="ECO:0000259" key="1">
    <source>
        <dbReference type="Pfam" id="PF00270"/>
    </source>
</evidence>
<proteinExistence type="predicted"/>
<accession>A0A367FR90</accession>
<dbReference type="PANTHER" id="PTHR47957:SF3">
    <property type="entry name" value="ATP-DEPENDENT HELICASE HRQ1"/>
    <property type="match status" value="1"/>
</dbReference>
<dbReference type="GO" id="GO:0006289">
    <property type="term" value="P:nucleotide-excision repair"/>
    <property type="evidence" value="ECO:0007669"/>
    <property type="project" value="TreeGrafter"/>
</dbReference>
<evidence type="ECO:0000313" key="2">
    <source>
        <dbReference type="EMBL" id="RCG32744.1"/>
    </source>
</evidence>
<protein>
    <recommendedName>
        <fullName evidence="1">DEAD/DEAH-box helicase domain-containing protein</fullName>
    </recommendedName>
</protein>
<dbReference type="GO" id="GO:0003676">
    <property type="term" value="F:nucleic acid binding"/>
    <property type="evidence" value="ECO:0007669"/>
    <property type="project" value="InterPro"/>
</dbReference>
<dbReference type="InterPro" id="IPR027417">
    <property type="entry name" value="P-loop_NTPase"/>
</dbReference>
<dbReference type="Proteomes" id="UP000253094">
    <property type="component" value="Unassembled WGS sequence"/>
</dbReference>
<dbReference type="Gene3D" id="3.40.50.300">
    <property type="entry name" value="P-loop containing nucleotide triphosphate hydrolases"/>
    <property type="match status" value="1"/>
</dbReference>